<organism evidence="6 7">
    <name type="scientific">Paenibacillus barengoltzii G22</name>
    <dbReference type="NCBI Taxonomy" id="1235795"/>
    <lineage>
        <taxon>Bacteria</taxon>
        <taxon>Bacillati</taxon>
        <taxon>Bacillota</taxon>
        <taxon>Bacilli</taxon>
        <taxon>Bacillales</taxon>
        <taxon>Paenibacillaceae</taxon>
        <taxon>Paenibacillus</taxon>
    </lineage>
</organism>
<keyword evidence="4" id="KW-0732">Signal</keyword>
<dbReference type="Gene3D" id="2.80.10.50">
    <property type="match status" value="1"/>
</dbReference>
<dbReference type="SUPFAM" id="SSF51445">
    <property type="entry name" value="(Trans)glycosidases"/>
    <property type="match status" value="1"/>
</dbReference>
<evidence type="ECO:0000256" key="1">
    <source>
        <dbReference type="ARBA" id="ARBA00022801"/>
    </source>
</evidence>
<dbReference type="Proteomes" id="UP000019598">
    <property type="component" value="Unassembled WGS sequence"/>
</dbReference>
<feature type="chain" id="PRO_5004476572" description="Glycoside hydrolase family 5 domain-containing protein" evidence="4">
    <location>
        <begin position="42"/>
        <end position="567"/>
    </location>
</feature>
<dbReference type="Gene3D" id="3.20.20.80">
    <property type="entry name" value="Glycosidases"/>
    <property type="match status" value="1"/>
</dbReference>
<dbReference type="PATRIC" id="fig|1235795.3.peg.2373"/>
<dbReference type="GO" id="GO:0005576">
    <property type="term" value="C:extracellular region"/>
    <property type="evidence" value="ECO:0007669"/>
    <property type="project" value="TreeGrafter"/>
</dbReference>
<dbReference type="PANTHER" id="PTHR31297:SF13">
    <property type="entry name" value="PUTATIVE-RELATED"/>
    <property type="match status" value="1"/>
</dbReference>
<evidence type="ECO:0000256" key="2">
    <source>
        <dbReference type="ARBA" id="ARBA00023295"/>
    </source>
</evidence>
<dbReference type="RefSeq" id="WP_016312870.1">
    <property type="nucleotide sequence ID" value="NZ_KE159653.1"/>
</dbReference>
<reference evidence="6 7" key="1">
    <citation type="submission" date="2013-04" db="EMBL/GenBank/DDBJ databases">
        <title>The Genome Sequence of Paenibacillus barengoltzii G22.</title>
        <authorList>
            <consortium name="The Broad Institute Genomics Platform"/>
            <consortium name="The Broad Institute Genome Sequencing Center for Infectious Disease"/>
            <person name="Earl A."/>
            <person name="Xavier R."/>
            <person name="Elson C."/>
            <person name="Duck W."/>
            <person name="Walker B."/>
            <person name="Young S."/>
            <person name="Zeng Q."/>
            <person name="Gargeya S."/>
            <person name="Fitzgerald M."/>
            <person name="Haas B."/>
            <person name="Abouelleil A."/>
            <person name="Allen A.W."/>
            <person name="Alvarado L."/>
            <person name="Arachchi H.M."/>
            <person name="Berlin A.M."/>
            <person name="Chapman S.B."/>
            <person name="Gainer-Dewar J."/>
            <person name="Goldberg J."/>
            <person name="Griggs A."/>
            <person name="Gujja S."/>
            <person name="Hansen M."/>
            <person name="Howarth C."/>
            <person name="Imamovic A."/>
            <person name="Ireland A."/>
            <person name="Larimer J."/>
            <person name="McCowan C."/>
            <person name="Murphy C."/>
            <person name="Pearson M."/>
            <person name="Poon T.W."/>
            <person name="Priest M."/>
            <person name="Roberts A."/>
            <person name="Saif S."/>
            <person name="Shea T."/>
            <person name="Sisk P."/>
            <person name="Sykes S."/>
            <person name="Wortman J."/>
            <person name="Nusbaum C."/>
            <person name="Birren B."/>
        </authorList>
    </citation>
    <scope>NUCLEOTIDE SEQUENCE [LARGE SCALE GENOMIC DNA]</scope>
    <source>
        <strain evidence="6 7">G22</strain>
    </source>
</reference>
<accession>R9LBU6</accession>
<proteinExistence type="inferred from homology"/>
<dbReference type="EMBL" id="ASSZ01000022">
    <property type="protein sequence ID" value="EOS55826.1"/>
    <property type="molecule type" value="Genomic_DNA"/>
</dbReference>
<evidence type="ECO:0000313" key="7">
    <source>
        <dbReference type="Proteomes" id="UP000019598"/>
    </source>
</evidence>
<protein>
    <recommendedName>
        <fullName evidence="5">Glycoside hydrolase family 5 domain-containing protein</fullName>
    </recommendedName>
</protein>
<dbReference type="Pfam" id="PF00150">
    <property type="entry name" value="Cellulase"/>
    <property type="match status" value="1"/>
</dbReference>
<evidence type="ECO:0000313" key="6">
    <source>
        <dbReference type="EMBL" id="EOS55826.1"/>
    </source>
</evidence>
<dbReference type="PANTHER" id="PTHR31297">
    <property type="entry name" value="GLUCAN ENDO-1,6-BETA-GLUCOSIDASE B"/>
    <property type="match status" value="1"/>
</dbReference>
<comment type="similarity">
    <text evidence="3">Belongs to the glycosyl hydrolase 5 (cellulase A) family.</text>
</comment>
<dbReference type="GeneID" id="43345398"/>
<name>R9LBU6_9BACL</name>
<feature type="domain" description="Glycoside hydrolase family 5" evidence="5">
    <location>
        <begin position="110"/>
        <end position="371"/>
    </location>
</feature>
<keyword evidence="2 3" id="KW-0326">Glycosidase</keyword>
<dbReference type="SUPFAM" id="SSF50405">
    <property type="entry name" value="Actin-crosslinking proteins"/>
    <property type="match status" value="1"/>
</dbReference>
<keyword evidence="1 3" id="KW-0378">Hydrolase</keyword>
<dbReference type="InterPro" id="IPR017853">
    <property type="entry name" value="GH"/>
</dbReference>
<dbReference type="InterPro" id="IPR050386">
    <property type="entry name" value="Glycosyl_hydrolase_5"/>
</dbReference>
<evidence type="ECO:0000256" key="3">
    <source>
        <dbReference type="RuleBase" id="RU361153"/>
    </source>
</evidence>
<dbReference type="GO" id="GO:0008422">
    <property type="term" value="F:beta-glucosidase activity"/>
    <property type="evidence" value="ECO:0007669"/>
    <property type="project" value="TreeGrafter"/>
</dbReference>
<feature type="signal peptide" evidence="4">
    <location>
        <begin position="1"/>
        <end position="41"/>
    </location>
</feature>
<dbReference type="InterPro" id="IPR001547">
    <property type="entry name" value="Glyco_hydro_5"/>
</dbReference>
<dbReference type="InterPro" id="IPR008999">
    <property type="entry name" value="Actin-crosslinking"/>
</dbReference>
<dbReference type="GO" id="GO:0009251">
    <property type="term" value="P:glucan catabolic process"/>
    <property type="evidence" value="ECO:0007669"/>
    <property type="project" value="TreeGrafter"/>
</dbReference>
<gene>
    <name evidence="6" type="ORF">C812_02406</name>
</gene>
<dbReference type="CDD" id="cd00257">
    <property type="entry name" value="beta-trefoil_FSCN-like"/>
    <property type="match status" value="1"/>
</dbReference>
<evidence type="ECO:0000256" key="4">
    <source>
        <dbReference type="SAM" id="SignalP"/>
    </source>
</evidence>
<dbReference type="HOGENOM" id="CLU_036995_0_0_9"/>
<dbReference type="AlphaFoldDB" id="R9LBU6"/>
<evidence type="ECO:0000259" key="5">
    <source>
        <dbReference type="Pfam" id="PF00150"/>
    </source>
</evidence>
<dbReference type="STRING" id="1235795.C812_02406"/>
<dbReference type="GO" id="GO:0009986">
    <property type="term" value="C:cell surface"/>
    <property type="evidence" value="ECO:0007669"/>
    <property type="project" value="TreeGrafter"/>
</dbReference>
<sequence>MIMNQPNAVRDIQRLLRTILLTVLLTAMTLSNSMFAPSAQAAEGDSSTNVSRIEQSGFLKASGAVLRDNYGTGNIVNLRGTNLGGWLLQESWMSPLGVKDEWTLRETLTNLHGAQTAESLIKTYQDAWLTTRDLDNIKNMGMNMVRVPILYLELMDKYGNWKADPWSKLDWLVREAGERGIYVLLDLHGTFGAQNTFDNSGEVNSDPQLWKNQQYQDRTVRLWEGIAAHFKGNPTVAGYDLLNEPDRVSKEQLNAFYDRLYKAIRAIDPDHTIFIEAAWNWNQLYDPDTFGWTNVVYEMHYYAMAGNEASDWNAQNRLVNTALQGLRDHQARWNVPVYVGEFCLFDFTDLWEKFLAGMNASNISWTNWTYKVSSNYGNWGYFNNNPNPVPNIYSDSPETIAAKWSKFNTENFRPNTTLQNLVKKYTTGTTPSPTPTGLVYLISEANKKIVSAENAGSAPLVANRDTAQDWELFEVINNSDGTISLKSKINGKYVTADLNDGGKLIARGESIQLWEKFRKEQLPDGAIALFALANNKYVSVELNNGAGLVANRDQVGGAWEAFWLITQ</sequence>
<comment type="caution">
    <text evidence="6">The sequence shown here is derived from an EMBL/GenBank/DDBJ whole genome shotgun (WGS) entry which is preliminary data.</text>
</comment>